<keyword evidence="2" id="KW-1185">Reference proteome</keyword>
<dbReference type="RefSeq" id="YP_008869222.1">
    <property type="nucleotide sequence ID" value="NC_021342.2"/>
</dbReference>
<name>N0DQN9_9CAUD</name>
<accession>N0DQN9</accession>
<dbReference type="GeneID" id="16212508"/>
<protein>
    <submittedName>
        <fullName evidence="1">Uncharacterized protein</fullName>
    </submittedName>
</protein>
<dbReference type="Proteomes" id="UP000012997">
    <property type="component" value="Segment"/>
</dbReference>
<organism evidence="1 2">
    <name type="scientific">Edwardsiella phage PEi21</name>
    <dbReference type="NCBI Taxonomy" id="1325372"/>
    <lineage>
        <taxon>Viruses</taxon>
        <taxon>Duplodnaviria</taxon>
        <taxon>Heunggongvirae</taxon>
        <taxon>Uroviricota</taxon>
        <taxon>Caudoviricetes</taxon>
        <taxon>Yokohamavirus</taxon>
        <taxon>Yokohamavirus PEi21</taxon>
    </lineage>
</organism>
<reference evidence="1 2" key="1">
    <citation type="journal article" date="2014" name="Genome Announc.">
        <title>Complete Genome Sequence of the Edwardsiella ictaluri-Specific Bacteriophage PEi21, Isolated from River Water in Japan.</title>
        <authorList>
            <person name="Yasuike M."/>
            <person name="Kai W."/>
            <person name="Nakamura Y."/>
            <person name="Fujiwara A."/>
            <person name="Kawato Y."/>
            <person name="Hassan E.S."/>
            <person name="Mahmoud M.M."/>
            <person name="Nagai S."/>
            <person name="Kobayashi T."/>
            <person name="Ototake M."/>
            <person name="Nakai T."/>
        </authorList>
    </citation>
    <scope>NUCLEOTIDE SEQUENCE [LARGE SCALE GENOMIC DNA]</scope>
</reference>
<dbReference type="KEGG" id="vg:16212508"/>
<dbReference type="EMBL" id="AP013057">
    <property type="protein sequence ID" value="BAN16819.1"/>
    <property type="molecule type" value="Genomic_DNA"/>
</dbReference>
<evidence type="ECO:0000313" key="1">
    <source>
        <dbReference type="EMBL" id="BAN16819.1"/>
    </source>
</evidence>
<evidence type="ECO:0000313" key="2">
    <source>
        <dbReference type="Proteomes" id="UP000012997"/>
    </source>
</evidence>
<proteinExistence type="predicted"/>
<sequence>MSARTPTYNGTVCLRGHTERYVATGKCVECDRMRKRASYARNAKNFNHPVMVFGNPNRTGV</sequence>